<dbReference type="AlphaFoldDB" id="A0A8W7PB36"/>
<dbReference type="InterPro" id="IPR029026">
    <property type="entry name" value="tRNA_m1G_MTases_N"/>
</dbReference>
<dbReference type="Pfam" id="PF00588">
    <property type="entry name" value="SpoU_methylase"/>
    <property type="match status" value="1"/>
</dbReference>
<dbReference type="InterPro" id="IPR001537">
    <property type="entry name" value="SpoU_MeTrfase"/>
</dbReference>
<keyword evidence="1" id="KW-0489">Methyltransferase</keyword>
<evidence type="ECO:0000313" key="5">
    <source>
        <dbReference type="EnsemblMetazoa" id="ACOM028730-PA.1"/>
    </source>
</evidence>
<feature type="domain" description="tRNA/rRNA methyltransferase SpoU type" evidence="4">
    <location>
        <begin position="325"/>
        <end position="490"/>
    </location>
</feature>
<dbReference type="GO" id="GO:0008173">
    <property type="term" value="F:RNA methyltransferase activity"/>
    <property type="evidence" value="ECO:0007669"/>
    <property type="project" value="InterPro"/>
</dbReference>
<evidence type="ECO:0000256" key="3">
    <source>
        <dbReference type="SAM" id="MobiDB-lite"/>
    </source>
</evidence>
<dbReference type="Gene3D" id="3.30.1330.30">
    <property type="match status" value="1"/>
</dbReference>
<dbReference type="CDD" id="cd18106">
    <property type="entry name" value="SpoU-like_RNMTL1"/>
    <property type="match status" value="1"/>
</dbReference>
<dbReference type="GO" id="GO:0032259">
    <property type="term" value="P:methylation"/>
    <property type="evidence" value="ECO:0007669"/>
    <property type="project" value="UniProtKB-KW"/>
</dbReference>
<dbReference type="Proteomes" id="UP000075882">
    <property type="component" value="Unassembled WGS sequence"/>
</dbReference>
<dbReference type="GO" id="GO:0003723">
    <property type="term" value="F:RNA binding"/>
    <property type="evidence" value="ECO:0007669"/>
    <property type="project" value="InterPro"/>
</dbReference>
<dbReference type="InterPro" id="IPR051259">
    <property type="entry name" value="rRNA_Methyltransferase"/>
</dbReference>
<evidence type="ECO:0000256" key="2">
    <source>
        <dbReference type="ARBA" id="ARBA00022679"/>
    </source>
</evidence>
<feature type="region of interest" description="Disordered" evidence="3">
    <location>
        <begin position="144"/>
        <end position="176"/>
    </location>
</feature>
<protein>
    <recommendedName>
        <fullName evidence="4">tRNA/rRNA methyltransferase SpoU type domain-containing protein</fullName>
    </recommendedName>
</protein>
<dbReference type="Gene3D" id="3.40.1280.10">
    <property type="match status" value="1"/>
</dbReference>
<feature type="region of interest" description="Disordered" evidence="3">
    <location>
        <begin position="94"/>
        <end position="122"/>
    </location>
</feature>
<name>A0A8W7PB36_ANOCL</name>
<dbReference type="PANTHER" id="PTHR43191:SF2">
    <property type="entry name" value="RRNA METHYLTRANSFERASE 3, MITOCHONDRIAL"/>
    <property type="match status" value="1"/>
</dbReference>
<dbReference type="SUPFAM" id="SSF55315">
    <property type="entry name" value="L30e-like"/>
    <property type="match status" value="1"/>
</dbReference>
<accession>A0A8W7PB36</accession>
<evidence type="ECO:0000256" key="1">
    <source>
        <dbReference type="ARBA" id="ARBA00022603"/>
    </source>
</evidence>
<dbReference type="EnsemblMetazoa" id="ACOM028730-RA">
    <property type="protein sequence ID" value="ACOM028730-PA.1"/>
    <property type="gene ID" value="ACOM028730"/>
</dbReference>
<sequence length="503" mass="56248">MFLTVLTHTCTEALVRAVGHGLFTFVYIHRRPGAQAVRSVLTMIRTWKVMRFCAQTSVRVPFYRQFGVVSCVQQKLASSLCAPRGTRVSEIVPEASSATPGDPAGKKQSAVPSEHTDDGWGAEDELLNNRKSIPNLKVSELLKDVPRSKLRPDRKSADASREAAKPPAPPVHRKTAIEKDTLQILQHRYQDPNESEERYDKELKLRYTILQSNDARYRDLMMLIGSRKNRERERMLVLEGRRLIMDGYQAGLRLEAIVTSDVKLLADLTFRAKLKACPIFLVKRQTMMEWSSLTTSPGLIGIFGEPSNMSELVTRNATGSKRLPVTVVCDNIREPNNLGSIVRSCAAVSVREVILLKGCAHPWDLKCLRGGAGAHFRVPIYGPIEAYQLPEHVRAGSIFVVADNKKPTDERNGFRWKHYDRIDYGSADHVVLVIGGETYGVSDDIRSLIHQLTQNDGEQAPQDRKFVAHIPLANGVESLNTASALSVILYEMRRTLLQLEGTT</sequence>
<dbReference type="SUPFAM" id="SSF75217">
    <property type="entry name" value="alpha/beta knot"/>
    <property type="match status" value="1"/>
</dbReference>
<keyword evidence="2" id="KW-0808">Transferase</keyword>
<dbReference type="GO" id="GO:0006396">
    <property type="term" value="P:RNA processing"/>
    <property type="evidence" value="ECO:0007669"/>
    <property type="project" value="InterPro"/>
</dbReference>
<evidence type="ECO:0000259" key="4">
    <source>
        <dbReference type="Pfam" id="PF00588"/>
    </source>
</evidence>
<organism evidence="5">
    <name type="scientific">Anopheles coluzzii</name>
    <name type="common">African malaria mosquito</name>
    <dbReference type="NCBI Taxonomy" id="1518534"/>
    <lineage>
        <taxon>Eukaryota</taxon>
        <taxon>Metazoa</taxon>
        <taxon>Ecdysozoa</taxon>
        <taxon>Arthropoda</taxon>
        <taxon>Hexapoda</taxon>
        <taxon>Insecta</taxon>
        <taxon>Pterygota</taxon>
        <taxon>Neoptera</taxon>
        <taxon>Endopterygota</taxon>
        <taxon>Diptera</taxon>
        <taxon>Nematocera</taxon>
        <taxon>Culicoidea</taxon>
        <taxon>Culicidae</taxon>
        <taxon>Anophelinae</taxon>
        <taxon>Anopheles</taxon>
    </lineage>
</organism>
<dbReference type="InterPro" id="IPR029064">
    <property type="entry name" value="Ribosomal_eL30-like_sf"/>
</dbReference>
<reference evidence="5" key="1">
    <citation type="submission" date="2022-08" db="UniProtKB">
        <authorList>
            <consortium name="EnsemblMetazoa"/>
        </authorList>
    </citation>
    <scope>IDENTIFICATION</scope>
</reference>
<dbReference type="VEuPathDB" id="VectorBase:ACON2_034580"/>
<dbReference type="InterPro" id="IPR029028">
    <property type="entry name" value="Alpha/beta_knot_MTases"/>
</dbReference>
<proteinExistence type="predicted"/>
<dbReference type="PANTHER" id="PTHR43191">
    <property type="entry name" value="RRNA METHYLTRANSFERASE 3"/>
    <property type="match status" value="1"/>
</dbReference>
<feature type="compositionally biased region" description="Basic and acidic residues" evidence="3">
    <location>
        <begin position="144"/>
        <end position="164"/>
    </location>
</feature>